<reference evidence="1 2" key="1">
    <citation type="submission" date="2013-11" db="EMBL/GenBank/DDBJ databases">
        <title>Opisthorchis viverrini - life in the bile duct.</title>
        <authorList>
            <person name="Young N.D."/>
            <person name="Nagarajan N."/>
            <person name="Lin S.J."/>
            <person name="Korhonen P.K."/>
            <person name="Jex A.R."/>
            <person name="Hall R.S."/>
            <person name="Safavi-Hemami H."/>
            <person name="Kaewkong W."/>
            <person name="Bertrand D."/>
            <person name="Gao S."/>
            <person name="Seet Q."/>
            <person name="Wongkham S."/>
            <person name="Teh B.T."/>
            <person name="Wongkham C."/>
            <person name="Intapan P.M."/>
            <person name="Maleewong W."/>
            <person name="Yang X."/>
            <person name="Hu M."/>
            <person name="Wang Z."/>
            <person name="Hofmann A."/>
            <person name="Sternberg P.W."/>
            <person name="Tan P."/>
            <person name="Wang J."/>
            <person name="Gasser R.B."/>
        </authorList>
    </citation>
    <scope>NUCLEOTIDE SEQUENCE [LARGE SCALE GENOMIC DNA]</scope>
</reference>
<dbReference type="CTD" id="20330393"/>
<name>A0A074YTU1_OPIVI</name>
<dbReference type="OrthoDB" id="77564at2759"/>
<dbReference type="Proteomes" id="UP000054324">
    <property type="component" value="Unassembled WGS sequence"/>
</dbReference>
<keyword evidence="2" id="KW-1185">Reference proteome</keyword>
<evidence type="ECO:0000313" key="2">
    <source>
        <dbReference type="Proteomes" id="UP000054324"/>
    </source>
</evidence>
<accession>A0A074YTU1</accession>
<dbReference type="GeneID" id="20330393"/>
<dbReference type="AlphaFoldDB" id="A0A074YTU1"/>
<dbReference type="EMBL" id="KL606725">
    <property type="protein sequence ID" value="KER18196.1"/>
    <property type="molecule type" value="Genomic_DNA"/>
</dbReference>
<feature type="non-terminal residue" evidence="1">
    <location>
        <position position="1"/>
    </location>
</feature>
<feature type="non-terminal residue" evidence="1">
    <location>
        <position position="61"/>
    </location>
</feature>
<dbReference type="STRING" id="6198.A0A074YTU1"/>
<organism evidence="1 2">
    <name type="scientific">Opisthorchis viverrini</name>
    <name type="common">Southeast Asian liver fluke</name>
    <dbReference type="NCBI Taxonomy" id="6198"/>
    <lineage>
        <taxon>Eukaryota</taxon>
        <taxon>Metazoa</taxon>
        <taxon>Spiralia</taxon>
        <taxon>Lophotrochozoa</taxon>
        <taxon>Platyhelminthes</taxon>
        <taxon>Trematoda</taxon>
        <taxon>Digenea</taxon>
        <taxon>Opisthorchiida</taxon>
        <taxon>Opisthorchiata</taxon>
        <taxon>Opisthorchiidae</taxon>
        <taxon>Opisthorchis</taxon>
    </lineage>
</organism>
<dbReference type="KEGG" id="ovi:T265_16228"/>
<gene>
    <name evidence="1" type="ORF">T265_16228</name>
</gene>
<protein>
    <submittedName>
        <fullName evidence="1">Uncharacterized protein</fullName>
    </submittedName>
</protein>
<proteinExistence type="predicted"/>
<dbReference type="RefSeq" id="XP_009178057.1">
    <property type="nucleotide sequence ID" value="XM_009179793.1"/>
</dbReference>
<sequence length="61" mass="7055">ARPVVDLTDGLNRYRTKRGWCSEFESKPLQGRNERSPQKNGDTLTRFRLAEQMSTLLPSVF</sequence>
<evidence type="ECO:0000313" key="1">
    <source>
        <dbReference type="EMBL" id="KER18196.1"/>
    </source>
</evidence>